<feature type="region of interest" description="Disordered" evidence="1">
    <location>
        <begin position="71"/>
        <end position="98"/>
    </location>
</feature>
<dbReference type="EMBL" id="JAURVH010001524">
    <property type="protein sequence ID" value="KAK5920106.1"/>
    <property type="molecule type" value="Genomic_DNA"/>
</dbReference>
<comment type="caution">
    <text evidence="2">The sequence shown here is derived from an EMBL/GenBank/DDBJ whole genome shotgun (WGS) entry which is preliminary data.</text>
</comment>
<protein>
    <submittedName>
        <fullName evidence="2">Uncharacterized protein</fullName>
    </submittedName>
</protein>
<evidence type="ECO:0000256" key="1">
    <source>
        <dbReference type="SAM" id="MobiDB-lite"/>
    </source>
</evidence>
<dbReference type="Proteomes" id="UP001331515">
    <property type="component" value="Unassembled WGS sequence"/>
</dbReference>
<dbReference type="AlphaFoldDB" id="A0AAN8HLC3"/>
<reference evidence="2 3" key="1">
    <citation type="journal article" date="2023" name="Mol. Biol. Evol.">
        <title>Genomics of Secondarily Temperate Adaptation in the Only Non-Antarctic Icefish.</title>
        <authorList>
            <person name="Rivera-Colon A.G."/>
            <person name="Rayamajhi N."/>
            <person name="Minhas B.F."/>
            <person name="Madrigal G."/>
            <person name="Bilyk K.T."/>
            <person name="Yoon V."/>
            <person name="Hune M."/>
            <person name="Gregory S."/>
            <person name="Cheng C.H.C."/>
            <person name="Catchen J.M."/>
        </authorList>
    </citation>
    <scope>NUCLEOTIDE SEQUENCE [LARGE SCALE GENOMIC DNA]</scope>
    <source>
        <tissue evidence="2">White muscle</tissue>
    </source>
</reference>
<keyword evidence="3" id="KW-1185">Reference proteome</keyword>
<feature type="compositionally biased region" description="Basic and acidic residues" evidence="1">
    <location>
        <begin position="73"/>
        <end position="98"/>
    </location>
</feature>
<accession>A0AAN8HLC3</accession>
<evidence type="ECO:0000313" key="2">
    <source>
        <dbReference type="EMBL" id="KAK5920106.1"/>
    </source>
</evidence>
<name>A0AAN8HLC3_CHAGU</name>
<proteinExistence type="predicted"/>
<organism evidence="2 3">
    <name type="scientific">Champsocephalus gunnari</name>
    <name type="common">Mackerel icefish</name>
    <dbReference type="NCBI Taxonomy" id="52237"/>
    <lineage>
        <taxon>Eukaryota</taxon>
        <taxon>Metazoa</taxon>
        <taxon>Chordata</taxon>
        <taxon>Craniata</taxon>
        <taxon>Vertebrata</taxon>
        <taxon>Euteleostomi</taxon>
        <taxon>Actinopterygii</taxon>
        <taxon>Neopterygii</taxon>
        <taxon>Teleostei</taxon>
        <taxon>Neoteleostei</taxon>
        <taxon>Acanthomorphata</taxon>
        <taxon>Eupercaria</taxon>
        <taxon>Perciformes</taxon>
        <taxon>Notothenioidei</taxon>
        <taxon>Channichthyidae</taxon>
        <taxon>Champsocephalus</taxon>
    </lineage>
</organism>
<sequence length="276" mass="31625">MAEEILGKTVKELKKARTNAKSNFTRQANYLNREAGRMVEAELREEFTKLKEGLRKVLEANDDCMAGLQADAQKAEGKEEEVLAKREEADGERTAEEAEARMEEVRGLFQDNLWSRYGQYELITAIEEAEEASEQVGNVPVQGTYLEGYGVLLTILEKRMKEATRVMAAWECWIPMMAKSDLAGRVKDLKVMRNRLEMRQGEFVTARRIAAKKLQRFFPEVKPDKLNRPEEVKTPKGTEKAHELVCYGLEEIAKVHKVISPEKLQKFFPEVKPEES</sequence>
<evidence type="ECO:0000313" key="3">
    <source>
        <dbReference type="Proteomes" id="UP001331515"/>
    </source>
</evidence>
<gene>
    <name evidence="2" type="ORF">CgunFtcFv8_023946</name>
</gene>